<evidence type="ECO:0000313" key="1">
    <source>
        <dbReference type="EMBL" id="MDT0419796.1"/>
    </source>
</evidence>
<dbReference type="EMBL" id="JAVRER010000144">
    <property type="protein sequence ID" value="MDT0419796.1"/>
    <property type="molecule type" value="Genomic_DNA"/>
</dbReference>
<name>A0ABD5EED3_9ACTN</name>
<protein>
    <submittedName>
        <fullName evidence="1">Glycine/betaine ABC transporter substrate-binding protein</fullName>
    </submittedName>
</protein>
<comment type="caution">
    <text evidence="1">The sequence shown here is derived from an EMBL/GenBank/DDBJ whole genome shotgun (WGS) entry which is preliminary data.</text>
</comment>
<dbReference type="Proteomes" id="UP001183607">
    <property type="component" value="Unassembled WGS sequence"/>
</dbReference>
<sequence>AAAKAIAAEVGLSPEDVAGQLKQGVYLTPAEVASPEWLGSDGAPGNIAANLQSASQFLADQKQIPEAAPLQTFKDAIYTKGLPDVIVK</sequence>
<accession>A0ABD5EED3</accession>
<feature type="non-terminal residue" evidence="1">
    <location>
        <position position="1"/>
    </location>
</feature>
<evidence type="ECO:0000313" key="2">
    <source>
        <dbReference type="Proteomes" id="UP001183607"/>
    </source>
</evidence>
<proteinExistence type="predicted"/>
<organism evidence="1 2">
    <name type="scientific">Streptomyces evansiae</name>
    <dbReference type="NCBI Taxonomy" id="3075535"/>
    <lineage>
        <taxon>Bacteria</taxon>
        <taxon>Bacillati</taxon>
        <taxon>Actinomycetota</taxon>
        <taxon>Actinomycetes</taxon>
        <taxon>Kitasatosporales</taxon>
        <taxon>Streptomycetaceae</taxon>
        <taxon>Streptomyces</taxon>
    </lineage>
</organism>
<dbReference type="AlphaFoldDB" id="A0ABD5EED3"/>
<gene>
    <name evidence="1" type="ORF">RM574_30445</name>
</gene>
<reference evidence="2" key="1">
    <citation type="submission" date="2023-07" db="EMBL/GenBank/DDBJ databases">
        <title>30 novel species of actinomycetes from the DSMZ collection.</title>
        <authorList>
            <person name="Nouioui I."/>
        </authorList>
    </citation>
    <scope>NUCLEOTIDE SEQUENCE [LARGE SCALE GENOMIC DNA]</scope>
    <source>
        <strain evidence="2">DSM 41982</strain>
    </source>
</reference>